<accession>A0A3P6T7W1</accession>
<organism evidence="1 2">
    <name type="scientific">Litomosoides sigmodontis</name>
    <name type="common">Filarial nematode worm</name>
    <dbReference type="NCBI Taxonomy" id="42156"/>
    <lineage>
        <taxon>Eukaryota</taxon>
        <taxon>Metazoa</taxon>
        <taxon>Ecdysozoa</taxon>
        <taxon>Nematoda</taxon>
        <taxon>Chromadorea</taxon>
        <taxon>Rhabditida</taxon>
        <taxon>Spirurina</taxon>
        <taxon>Spiruromorpha</taxon>
        <taxon>Filarioidea</taxon>
        <taxon>Onchocercidae</taxon>
        <taxon>Litomosoides</taxon>
    </lineage>
</organism>
<dbReference type="Proteomes" id="UP000277928">
    <property type="component" value="Unassembled WGS sequence"/>
</dbReference>
<dbReference type="OMA" id="TAIMYNY"/>
<dbReference type="EMBL" id="UYRX01000148">
    <property type="protein sequence ID" value="VDK75540.1"/>
    <property type="molecule type" value="Genomic_DNA"/>
</dbReference>
<keyword evidence="2" id="KW-1185">Reference proteome</keyword>
<name>A0A3P6T7W1_LITSI</name>
<sequence>MQLQTDYTRRSKSRYFSLEVGDVTFYVDPAEMSKKSAYFELLTTSHNFVEGIRGSGRLHDKSDEIACMLQSTCPTVYNIYPRTIRVQSIPTLARLADKYDLKNLQLCCEYFAVKANFQKYGNNDLVKLLQTAIMYNYDSKLRENLINELMRRSQFVNNSGNSEVTREICSIIVAHSSQHSFTIILGGICHWCGQQKSVSLNNGSCCCCLWKCGRCESVYCLKCKLMPCMVEVEKHLRKAFENCETEELRKEIESEMAERKADL</sequence>
<dbReference type="OrthoDB" id="5790177at2759"/>
<dbReference type="InterPro" id="IPR011333">
    <property type="entry name" value="SKP1/BTB/POZ_sf"/>
</dbReference>
<evidence type="ECO:0008006" key="3">
    <source>
        <dbReference type="Google" id="ProtNLM"/>
    </source>
</evidence>
<gene>
    <name evidence="1" type="ORF">NLS_LOCUS2961</name>
</gene>
<dbReference type="STRING" id="42156.A0A3P6T7W1"/>
<evidence type="ECO:0000313" key="2">
    <source>
        <dbReference type="Proteomes" id="UP000277928"/>
    </source>
</evidence>
<proteinExistence type="predicted"/>
<dbReference type="Gene3D" id="3.30.710.10">
    <property type="entry name" value="Potassium Channel Kv1.1, Chain A"/>
    <property type="match status" value="1"/>
</dbReference>
<evidence type="ECO:0000313" key="1">
    <source>
        <dbReference type="EMBL" id="VDK75540.1"/>
    </source>
</evidence>
<protein>
    <recommendedName>
        <fullName evidence="3">BTB domain-containing protein</fullName>
    </recommendedName>
</protein>
<reference evidence="1 2" key="1">
    <citation type="submission" date="2018-08" db="EMBL/GenBank/DDBJ databases">
        <authorList>
            <person name="Laetsch R D."/>
            <person name="Stevens L."/>
            <person name="Kumar S."/>
            <person name="Blaxter L. M."/>
        </authorList>
    </citation>
    <scope>NUCLEOTIDE SEQUENCE [LARGE SCALE GENOMIC DNA]</scope>
</reference>
<dbReference type="AlphaFoldDB" id="A0A3P6T7W1"/>